<dbReference type="Proteomes" id="UP001139319">
    <property type="component" value="Unassembled WGS sequence"/>
</dbReference>
<dbReference type="EMBL" id="JAMFTH010000001">
    <property type="protein sequence ID" value="MCP8898095.1"/>
    <property type="molecule type" value="Genomic_DNA"/>
</dbReference>
<keyword evidence="1" id="KW-0732">Signal</keyword>
<gene>
    <name evidence="2" type="ORF">M6D89_02145</name>
</gene>
<accession>A0A9X2KVJ0</accession>
<feature type="chain" id="PRO_5040813161" description="Tetratricopeptide repeat protein" evidence="1">
    <location>
        <begin position="30"/>
        <end position="375"/>
    </location>
</feature>
<reference evidence="2" key="1">
    <citation type="submission" date="2022-05" db="EMBL/GenBank/DDBJ databases">
        <authorList>
            <person name="Sun H.-N."/>
        </authorList>
    </citation>
    <scope>NUCLEOTIDE SEQUENCE</scope>
    <source>
        <strain evidence="2">HB14</strain>
    </source>
</reference>
<protein>
    <recommendedName>
        <fullName evidence="4">Tetratricopeptide repeat protein</fullName>
    </recommendedName>
</protein>
<sequence length="375" mass="42077">MKAMTRTAKQWLLIAFSLILGVAALPGNAKPYTPSHSDSVVVDWGEPVSTAASLPAQSAADTLRWAARQVVQAKKPGQSFRYALAQQALDELTLAQITGAAERVELWRLRASLAQHSHHFDEAQDNLQQVLALAPDHIEARLMAARIALLSGEVEPAEQHCQKLLGVSDLLTASACLLEVRSVSASAEQAYPALKRLVERSGWPDDARRPWLEQMLASMAERQGKFEEAAQWLSLPVGEQSVSYLSQWAELQLRLDKPRRVMHAISSLEIAPDNLDDVLLLQMALAENMLGEENQWQSRMERRVALREARNDWQHAAHLSRYYLDIDPDAQRALFWARRNIKAAREPYDKELLRRAEQAALTRNQSMDRSGGNRS</sequence>
<keyword evidence="3" id="KW-1185">Reference proteome</keyword>
<dbReference type="SUPFAM" id="SSF48452">
    <property type="entry name" value="TPR-like"/>
    <property type="match status" value="1"/>
</dbReference>
<feature type="signal peptide" evidence="1">
    <location>
        <begin position="1"/>
        <end position="29"/>
    </location>
</feature>
<evidence type="ECO:0008006" key="4">
    <source>
        <dbReference type="Google" id="ProtNLM"/>
    </source>
</evidence>
<organism evidence="2 3">
    <name type="scientific">Gilvimarinus xylanilyticus</name>
    <dbReference type="NCBI Taxonomy" id="2944139"/>
    <lineage>
        <taxon>Bacteria</taxon>
        <taxon>Pseudomonadati</taxon>
        <taxon>Pseudomonadota</taxon>
        <taxon>Gammaproteobacteria</taxon>
        <taxon>Cellvibrionales</taxon>
        <taxon>Cellvibrionaceae</taxon>
        <taxon>Gilvimarinus</taxon>
    </lineage>
</organism>
<proteinExistence type="predicted"/>
<dbReference type="Gene3D" id="1.25.40.10">
    <property type="entry name" value="Tetratricopeptide repeat domain"/>
    <property type="match status" value="1"/>
</dbReference>
<evidence type="ECO:0000256" key="1">
    <source>
        <dbReference type="SAM" id="SignalP"/>
    </source>
</evidence>
<dbReference type="AlphaFoldDB" id="A0A9X2KVJ0"/>
<dbReference type="RefSeq" id="WP_253966385.1">
    <property type="nucleotide sequence ID" value="NZ_JAMFTH010000001.1"/>
</dbReference>
<dbReference type="Pfam" id="PF14559">
    <property type="entry name" value="TPR_19"/>
    <property type="match status" value="1"/>
</dbReference>
<dbReference type="InterPro" id="IPR011990">
    <property type="entry name" value="TPR-like_helical_dom_sf"/>
</dbReference>
<evidence type="ECO:0000313" key="2">
    <source>
        <dbReference type="EMBL" id="MCP8898095.1"/>
    </source>
</evidence>
<name>A0A9X2KVJ0_9GAMM</name>
<reference evidence="2" key="2">
    <citation type="submission" date="2023-01" db="EMBL/GenBank/DDBJ databases">
        <title>Gilvimarinus xylanilyticus HB14 isolated from Caulerpa lentillifera aquaculture base in Hainan, China.</title>
        <authorList>
            <person name="Zhang Y.-J."/>
        </authorList>
    </citation>
    <scope>NUCLEOTIDE SEQUENCE</scope>
    <source>
        <strain evidence="2">HB14</strain>
    </source>
</reference>
<comment type="caution">
    <text evidence="2">The sequence shown here is derived from an EMBL/GenBank/DDBJ whole genome shotgun (WGS) entry which is preliminary data.</text>
</comment>
<evidence type="ECO:0000313" key="3">
    <source>
        <dbReference type="Proteomes" id="UP001139319"/>
    </source>
</evidence>